<proteinExistence type="predicted"/>
<keyword evidence="3" id="KW-1185">Reference proteome</keyword>
<dbReference type="PANTHER" id="PTHR40635">
    <property type="match status" value="1"/>
</dbReference>
<sequence length="272" mass="30498">MAPLRRYLRITKYSVLECRIYLDNPALAESWLLNSRDPVLPRVIESVRPFVLPKLREENERRKGKGGRKKKGVKDVVVGTDYEVSIFLTNTSSRHSLLTKQKHLIDPKKKAMQSNSSKLTGDTTENAIDVEEMPHIRTEDSDEEALNLGAMSDAASSKSDADELFVSEDDGPRRSKRARATTTIESDEEFDHGDERPAKRTKDGVSGGEEEPDDKKKTAMHTTYDGFSIYGRVLCLVIKRKDKKGKKPAVVGGQAMMEDWISNTQVPPDYGA</sequence>
<evidence type="ECO:0000256" key="1">
    <source>
        <dbReference type="SAM" id="MobiDB-lite"/>
    </source>
</evidence>
<comment type="caution">
    <text evidence="2">The sequence shown here is derived from an EMBL/GenBank/DDBJ whole genome shotgun (WGS) entry which is preliminary data.</text>
</comment>
<dbReference type="Proteomes" id="UP000887226">
    <property type="component" value="Unassembled WGS sequence"/>
</dbReference>
<dbReference type="AlphaFoldDB" id="A0A9P7YXI2"/>
<name>A0A9P7YXI2_9HELO</name>
<dbReference type="OrthoDB" id="5374757at2759"/>
<protein>
    <submittedName>
        <fullName evidence="2">Uncharacterized protein</fullName>
    </submittedName>
</protein>
<feature type="compositionally biased region" description="Polar residues" evidence="1">
    <location>
        <begin position="112"/>
        <end position="126"/>
    </location>
</feature>
<evidence type="ECO:0000313" key="2">
    <source>
        <dbReference type="EMBL" id="KAG9241774.1"/>
    </source>
</evidence>
<dbReference type="EMBL" id="MU254158">
    <property type="protein sequence ID" value="KAG9241774.1"/>
    <property type="molecule type" value="Genomic_DNA"/>
</dbReference>
<accession>A0A9P7YXI2</accession>
<feature type="region of interest" description="Disordered" evidence="1">
    <location>
        <begin position="104"/>
        <end position="219"/>
    </location>
</feature>
<reference evidence="2" key="1">
    <citation type="journal article" date="2021" name="IMA Fungus">
        <title>Genomic characterization of three marine fungi, including Emericellopsis atlantica sp. nov. with signatures of a generalist lifestyle and marine biomass degradation.</title>
        <authorList>
            <person name="Hagestad O.C."/>
            <person name="Hou L."/>
            <person name="Andersen J.H."/>
            <person name="Hansen E.H."/>
            <person name="Altermark B."/>
            <person name="Li C."/>
            <person name="Kuhnert E."/>
            <person name="Cox R.J."/>
            <person name="Crous P.W."/>
            <person name="Spatafora J.W."/>
            <person name="Lail K."/>
            <person name="Amirebrahimi M."/>
            <person name="Lipzen A."/>
            <person name="Pangilinan J."/>
            <person name="Andreopoulos W."/>
            <person name="Hayes R.D."/>
            <person name="Ng V."/>
            <person name="Grigoriev I.V."/>
            <person name="Jackson S.A."/>
            <person name="Sutton T.D.S."/>
            <person name="Dobson A.D.W."/>
            <person name="Rama T."/>
        </authorList>
    </citation>
    <scope>NUCLEOTIDE SEQUENCE</scope>
    <source>
        <strain evidence="2">TRa3180A</strain>
    </source>
</reference>
<organism evidence="2 3">
    <name type="scientific">Calycina marina</name>
    <dbReference type="NCBI Taxonomy" id="1763456"/>
    <lineage>
        <taxon>Eukaryota</taxon>
        <taxon>Fungi</taxon>
        <taxon>Dikarya</taxon>
        <taxon>Ascomycota</taxon>
        <taxon>Pezizomycotina</taxon>
        <taxon>Leotiomycetes</taxon>
        <taxon>Helotiales</taxon>
        <taxon>Pezizellaceae</taxon>
        <taxon>Calycina</taxon>
    </lineage>
</organism>
<dbReference type="PANTHER" id="PTHR40635:SF1">
    <property type="match status" value="1"/>
</dbReference>
<evidence type="ECO:0000313" key="3">
    <source>
        <dbReference type="Proteomes" id="UP000887226"/>
    </source>
</evidence>
<feature type="compositionally biased region" description="Basic and acidic residues" evidence="1">
    <location>
        <begin position="193"/>
        <end position="203"/>
    </location>
</feature>
<gene>
    <name evidence="2" type="ORF">BJ878DRAFT_211017</name>
</gene>